<comment type="caution">
    <text evidence="2">The sequence shown here is derived from an EMBL/GenBank/DDBJ whole genome shotgun (WGS) entry which is preliminary data.</text>
</comment>
<dbReference type="AlphaFoldDB" id="A0A507AEI7"/>
<dbReference type="PANTHER" id="PTHR40624:SF1">
    <property type="entry name" value="BIOSYNTHESIS MONOOXYGENASE, PUTATIVE (AFU_ORTHOLOGUE AFUA_1G12025)-RELATED"/>
    <property type="match status" value="1"/>
</dbReference>
<feature type="domain" description="ABM" evidence="1">
    <location>
        <begin position="100"/>
        <end position="165"/>
    </location>
</feature>
<reference evidence="2 3" key="1">
    <citation type="submission" date="2019-06" db="EMBL/GenBank/DDBJ databases">
        <title>Draft genome sequence of the filamentous fungus Phialemoniopsis curvata isolated from diesel fuel.</title>
        <authorList>
            <person name="Varaljay V.A."/>
            <person name="Lyon W.J."/>
            <person name="Crouch A.L."/>
            <person name="Drake C.E."/>
            <person name="Hollomon J.M."/>
            <person name="Nadeau L.J."/>
            <person name="Nunn H.S."/>
            <person name="Stevenson B.S."/>
            <person name="Bojanowski C.L."/>
            <person name="Crookes-Goodson W.J."/>
        </authorList>
    </citation>
    <scope>NUCLEOTIDE SEQUENCE [LARGE SCALE GENOMIC DNA]</scope>
    <source>
        <strain evidence="2 3">D216</strain>
    </source>
</reference>
<proteinExistence type="predicted"/>
<dbReference type="EMBL" id="SKBQ01000009">
    <property type="protein sequence ID" value="TPX06792.1"/>
    <property type="molecule type" value="Genomic_DNA"/>
</dbReference>
<evidence type="ECO:0000313" key="2">
    <source>
        <dbReference type="EMBL" id="TPX06792.1"/>
    </source>
</evidence>
<keyword evidence="3" id="KW-1185">Reference proteome</keyword>
<dbReference type="SUPFAM" id="SSF54909">
    <property type="entry name" value="Dimeric alpha+beta barrel"/>
    <property type="match status" value="2"/>
</dbReference>
<dbReference type="Gene3D" id="3.30.70.100">
    <property type="match status" value="1"/>
</dbReference>
<dbReference type="PANTHER" id="PTHR40624">
    <property type="entry name" value="BIOSYNTHESIS MONOOXYGENASE, PUTATIVE (AFU_ORTHOLOGUE AFUA_1G12025)-RELATED"/>
    <property type="match status" value="1"/>
</dbReference>
<dbReference type="OrthoDB" id="4520428at2759"/>
<accession>A0A507AEI7</accession>
<organism evidence="2 3">
    <name type="scientific">Thyridium curvatum</name>
    <dbReference type="NCBI Taxonomy" id="1093900"/>
    <lineage>
        <taxon>Eukaryota</taxon>
        <taxon>Fungi</taxon>
        <taxon>Dikarya</taxon>
        <taxon>Ascomycota</taxon>
        <taxon>Pezizomycotina</taxon>
        <taxon>Sordariomycetes</taxon>
        <taxon>Sordariomycetidae</taxon>
        <taxon>Thyridiales</taxon>
        <taxon>Thyridiaceae</taxon>
        <taxon>Thyridium</taxon>
    </lineage>
</organism>
<sequence>MTNVSMNAFENEPGVLKFALLVPRELVEGDTSMYSIEEYASQDAFRSHLQTQPVKDMFAWIDSENIYTEPPLVHRLDSIDGFDFIRPELIQEYDPYVLWREVAYKPGASASAYPLWRKVVQTSKDESGTIMYGVYNDTSGSDKIVTVEAYKEEKYLQLHERSTTSLELKQATKDTELLNKMTILRLQGGFFYKPPSV</sequence>
<dbReference type="GeneID" id="41969735"/>
<dbReference type="RefSeq" id="XP_030988503.1">
    <property type="nucleotide sequence ID" value="XM_031136460.1"/>
</dbReference>
<name>A0A507AEI7_9PEZI</name>
<evidence type="ECO:0000259" key="1">
    <source>
        <dbReference type="Pfam" id="PF03992"/>
    </source>
</evidence>
<gene>
    <name evidence="2" type="ORF">E0L32_002288</name>
</gene>
<dbReference type="InParanoid" id="A0A507AEI7"/>
<dbReference type="Pfam" id="PF03992">
    <property type="entry name" value="ABM"/>
    <property type="match status" value="2"/>
</dbReference>
<feature type="domain" description="ABM" evidence="1">
    <location>
        <begin position="10"/>
        <end position="59"/>
    </location>
</feature>
<evidence type="ECO:0000313" key="3">
    <source>
        <dbReference type="Proteomes" id="UP000319257"/>
    </source>
</evidence>
<dbReference type="InterPro" id="IPR007138">
    <property type="entry name" value="ABM_dom"/>
</dbReference>
<dbReference type="Proteomes" id="UP000319257">
    <property type="component" value="Unassembled WGS sequence"/>
</dbReference>
<dbReference type="InterPro" id="IPR011008">
    <property type="entry name" value="Dimeric_a/b-barrel"/>
</dbReference>
<protein>
    <recommendedName>
        <fullName evidence="1">ABM domain-containing protein</fullName>
    </recommendedName>
</protein>